<dbReference type="GeneID" id="95983457"/>
<comment type="caution">
    <text evidence="9">The sequence shown here is derived from an EMBL/GenBank/DDBJ whole genome shotgun (WGS) entry which is preliminary data.</text>
</comment>
<evidence type="ECO:0000256" key="6">
    <source>
        <dbReference type="SAM" id="Coils"/>
    </source>
</evidence>
<evidence type="ECO:0000256" key="5">
    <source>
        <dbReference type="PROSITE-ProRule" id="PRU00283"/>
    </source>
</evidence>
<protein>
    <submittedName>
        <fullName evidence="9">Kinesin-like protein kip2</fullName>
    </submittedName>
</protein>
<proteinExistence type="inferred from homology"/>
<dbReference type="PANTHER" id="PTHR47968">
    <property type="entry name" value="CENTROMERE PROTEIN E"/>
    <property type="match status" value="1"/>
</dbReference>
<feature type="coiled-coil region" evidence="6">
    <location>
        <begin position="1330"/>
        <end position="1378"/>
    </location>
</feature>
<dbReference type="InterPro" id="IPR036961">
    <property type="entry name" value="Kinesin_motor_dom_sf"/>
</dbReference>
<feature type="compositionally biased region" description="Basic and acidic residues" evidence="7">
    <location>
        <begin position="837"/>
        <end position="886"/>
    </location>
</feature>
<feature type="region of interest" description="Disordered" evidence="7">
    <location>
        <begin position="1118"/>
        <end position="1195"/>
    </location>
</feature>
<keyword evidence="10" id="KW-1185">Reference proteome</keyword>
<dbReference type="PROSITE" id="PS00411">
    <property type="entry name" value="KINESIN_MOTOR_1"/>
    <property type="match status" value="1"/>
</dbReference>
<sequence>MAPATPEPRRASLKRAREPTTPARTGEIESNASGADSDDEVLSVVRASRTRSAKTPRVKDAVATPTPKRKIVNAIEVVPPRSTKKPTLQDRLNAAAAKTAPRTSTPVAQRTAVPPVPRLSTLATSSAGTPSRSYDNDRSDKVVVCVRIKPTANPFATTAYDLSETSLTLSDTHPSVVRRGGKAGREAEYTYNFDTLINYPTRTPELYETKVAPMVEKAMKGFNSTVFAYGQTGSGKSHTMSGTPTELGIIPCAIDGIFDAITADCDRAFLLRVSYIEIYNETLRDLLNNKQGNLPENEKPTIHTNKGKVYVEPLVEAIVSTPQDVVDLLERGNINRKTGATDWNERSSRSHAVFTIVIESRPRDGDGHDEVRVSRLTLIDLAGSEKAVSDVERRGEGKHINQSLLALREVVHKLTEKGKRGHVPYRNSKLTHLLENVLGGDSNICVICTMSAEEVHCPETLETLKFAGRCSQVETKAQKNILLSSDRAVIRAKDMEIADLRRQLEQLAATHEPQRPTEEIAELAESVASMEARKIKLTEQLSKLNGEILTSELPRTMTGLPTSPPRKKRPRISDFTSLTSAALGIGLGTPTKTTRTPVLDRRAVSTMVRVVEDPEIDAQATMIENLDPAKRFEDDVTIASLRRTIATKESEIEKQTELLEVASADAAELPGVKSRLAELTSTLATVQEDHSTQLHDAQRELESTRAELARTVADKAAQIEALEASVLDLRKSREELVVEDQQHLDKEREKHTAELEKLREQHSNEISNIKAAIRTLRGQADEHASRVTALEATNAGLSTSLATAEKDRDSARSDHSLARRDAEKASSDLDSFQKAAIGRESEVVSGLRKEISAEREAREAAEKSLVDERESRSSTEAQLKKEQGERKVLEADLDKQRVLASKTDADLKEAQASHKKLKIDHEAAQKQTESLEAALKEANDRFGAAEKDKAAIEARLAEEVKAKEAAVASSKEAASASKASHKELTDKLSHIATERDQHLATSERLKSETAKVQQDLDDSKRAHGEATREVEALRAGASVADSIRSDLDNHRSLLAKEQEAKKAVADDLSKVNIKLDSLAKELDASKTEHQSEKAAHAETSIKLAEALKRIAELEKELGSAKATTSELNAKLESTQTSAVAAKEAHTAATASSEEKHKADVDALRNEVEAEKKVRAQAEAQLQDRKSASTTAAGEVAQQLAEARAALDDSKRTNTELASTLDSQKKAHAEAVGSAAEAHAALVKNLRAEFEQEKGLRSTAEAAVKASASTHSKALEEAATALAAEKALRATAETTAKKIAASSEGSASQLQATGAQLTKMQAEFEKLASSLASEQARTAEAEAIIAQLKAQIALLQKDLDLKQSELAALQSRSDRLAAELVTASAAAQPVRALRRNNAISSSSSVPGGLSLAASNALRGSGGMAGNSDAPDVAGWKRSHEIEEIGRLDKVVESQKALIDEQRVKIKFWADELQKQQEIVRLLTQEGGVSPGKLSVPLPAEPMVVDSGPSRVPEAAPGKTPTRPGHVRNALSMFDSPATPVAPLRGGTPSRAHIPPTFTAKNLALPSVPTPLPMHSGQTSNALRKTRRITIDHDMNRLEETSRVNRIKGVFDSPTKEDAGKAPESRTPSRTGSSRTHVDIPRRRF</sequence>
<feature type="compositionally biased region" description="Basic and acidic residues" evidence="7">
    <location>
        <begin position="1634"/>
        <end position="1643"/>
    </location>
</feature>
<evidence type="ECO:0000256" key="4">
    <source>
        <dbReference type="ARBA" id="ARBA00023175"/>
    </source>
</evidence>
<feature type="binding site" evidence="5">
    <location>
        <begin position="230"/>
        <end position="237"/>
    </location>
    <ligand>
        <name>ATP</name>
        <dbReference type="ChEBI" id="CHEBI:30616"/>
    </ligand>
</feature>
<dbReference type="Gene3D" id="3.40.850.10">
    <property type="entry name" value="Kinesin motor domain"/>
    <property type="match status" value="1"/>
</dbReference>
<organism evidence="9 10">
    <name type="scientific">Vanrija albida</name>
    <dbReference type="NCBI Taxonomy" id="181172"/>
    <lineage>
        <taxon>Eukaryota</taxon>
        <taxon>Fungi</taxon>
        <taxon>Dikarya</taxon>
        <taxon>Basidiomycota</taxon>
        <taxon>Agaricomycotina</taxon>
        <taxon>Tremellomycetes</taxon>
        <taxon>Trichosporonales</taxon>
        <taxon>Trichosporonaceae</taxon>
        <taxon>Vanrija</taxon>
    </lineage>
</organism>
<dbReference type="Pfam" id="PF00225">
    <property type="entry name" value="Kinesin"/>
    <property type="match status" value="1"/>
</dbReference>
<dbReference type="PANTHER" id="PTHR47968:SF75">
    <property type="entry name" value="CENTROMERE-ASSOCIATED PROTEIN E"/>
    <property type="match status" value="1"/>
</dbReference>
<feature type="compositionally biased region" description="Low complexity" evidence="7">
    <location>
        <begin position="1623"/>
        <end position="1633"/>
    </location>
</feature>
<dbReference type="InterPro" id="IPR027417">
    <property type="entry name" value="P-loop_NTPase"/>
</dbReference>
<evidence type="ECO:0000259" key="8">
    <source>
        <dbReference type="PROSITE" id="PS50067"/>
    </source>
</evidence>
<evidence type="ECO:0000256" key="3">
    <source>
        <dbReference type="ARBA" id="ARBA00023054"/>
    </source>
</evidence>
<feature type="compositionally biased region" description="Polar residues" evidence="7">
    <location>
        <begin position="1121"/>
        <end position="1135"/>
    </location>
</feature>
<dbReference type="InterPro" id="IPR019821">
    <property type="entry name" value="Kinesin_motor_CS"/>
</dbReference>
<feature type="region of interest" description="Disordered" evidence="7">
    <location>
        <begin position="1599"/>
        <end position="1643"/>
    </location>
</feature>
<feature type="compositionally biased region" description="Low complexity" evidence="7">
    <location>
        <begin position="1136"/>
        <end position="1151"/>
    </location>
</feature>
<evidence type="ECO:0000256" key="1">
    <source>
        <dbReference type="ARBA" id="ARBA00022741"/>
    </source>
</evidence>
<feature type="region of interest" description="Disordered" evidence="7">
    <location>
        <begin position="989"/>
        <end position="1033"/>
    </location>
</feature>
<dbReference type="PRINTS" id="PR00380">
    <property type="entry name" value="KINESINHEAVY"/>
</dbReference>
<dbReference type="Proteomes" id="UP001565368">
    <property type="component" value="Unassembled WGS sequence"/>
</dbReference>
<dbReference type="EMBL" id="JBBXJM010000002">
    <property type="protein sequence ID" value="KAL1411458.1"/>
    <property type="molecule type" value="Genomic_DNA"/>
</dbReference>
<keyword evidence="3 6" id="KW-0175">Coiled coil</keyword>
<keyword evidence="2 5" id="KW-0067">ATP-binding</keyword>
<accession>A0ABR3Q9P9</accession>
<dbReference type="SUPFAM" id="SSF52540">
    <property type="entry name" value="P-loop containing nucleoside triphosphate hydrolases"/>
    <property type="match status" value="1"/>
</dbReference>
<feature type="region of interest" description="Disordered" evidence="7">
    <location>
        <begin position="800"/>
        <end position="886"/>
    </location>
</feature>
<feature type="coiled-coil region" evidence="6">
    <location>
        <begin position="638"/>
        <end position="779"/>
    </location>
</feature>
<feature type="compositionally biased region" description="Basic and acidic residues" evidence="7">
    <location>
        <begin position="1017"/>
        <end position="1032"/>
    </location>
</feature>
<feature type="compositionally biased region" description="Basic and acidic residues" evidence="7">
    <location>
        <begin position="7"/>
        <end position="18"/>
    </location>
</feature>
<reference evidence="9 10" key="1">
    <citation type="submission" date="2023-08" db="EMBL/GenBank/DDBJ databases">
        <title>Annotated Genome Sequence of Vanrija albida AlHP1.</title>
        <authorList>
            <person name="Herzog R."/>
        </authorList>
    </citation>
    <scope>NUCLEOTIDE SEQUENCE [LARGE SCALE GENOMIC DNA]</scope>
    <source>
        <strain evidence="9 10">AlHP1</strain>
    </source>
</reference>
<evidence type="ECO:0000256" key="2">
    <source>
        <dbReference type="ARBA" id="ARBA00022840"/>
    </source>
</evidence>
<dbReference type="RefSeq" id="XP_069211402.1">
    <property type="nucleotide sequence ID" value="XM_069351016.1"/>
</dbReference>
<dbReference type="PROSITE" id="PS50067">
    <property type="entry name" value="KINESIN_MOTOR_2"/>
    <property type="match status" value="1"/>
</dbReference>
<feature type="compositionally biased region" description="Basic and acidic residues" evidence="7">
    <location>
        <begin position="989"/>
        <end position="1009"/>
    </location>
</feature>
<feature type="compositionally biased region" description="Basic and acidic residues" evidence="7">
    <location>
        <begin position="1612"/>
        <end position="1622"/>
    </location>
</feature>
<evidence type="ECO:0000313" key="9">
    <source>
        <dbReference type="EMBL" id="KAL1411458.1"/>
    </source>
</evidence>
<dbReference type="SMART" id="SM00129">
    <property type="entry name" value="KISc"/>
    <property type="match status" value="1"/>
</dbReference>
<keyword evidence="1 5" id="KW-0547">Nucleotide-binding</keyword>
<dbReference type="InterPro" id="IPR027640">
    <property type="entry name" value="Kinesin-like_fam"/>
</dbReference>
<evidence type="ECO:0000256" key="7">
    <source>
        <dbReference type="SAM" id="MobiDB-lite"/>
    </source>
</evidence>
<name>A0ABR3Q9P9_9TREE</name>
<feature type="compositionally biased region" description="Basic and acidic residues" evidence="7">
    <location>
        <begin position="804"/>
        <end position="827"/>
    </location>
</feature>
<comment type="similarity">
    <text evidence="5">Belongs to the TRAFAC class myosin-kinesin ATPase superfamily. Kinesin family.</text>
</comment>
<feature type="compositionally biased region" description="Basic and acidic residues" evidence="7">
    <location>
        <begin position="1152"/>
        <end position="1186"/>
    </location>
</feature>
<feature type="domain" description="Kinesin motor" evidence="8">
    <location>
        <begin position="141"/>
        <end position="473"/>
    </location>
</feature>
<gene>
    <name evidence="9" type="primary">KIP2_1</name>
    <name evidence="9" type="ORF">Q8F55_002414</name>
</gene>
<evidence type="ECO:0000313" key="10">
    <source>
        <dbReference type="Proteomes" id="UP001565368"/>
    </source>
</evidence>
<feature type="coiled-coil region" evidence="6">
    <location>
        <begin position="490"/>
        <end position="547"/>
    </location>
</feature>
<dbReference type="InterPro" id="IPR001752">
    <property type="entry name" value="Kinesin_motor_dom"/>
</dbReference>
<keyword evidence="4 5" id="KW-0505">Motor protein</keyword>
<feature type="region of interest" description="Disordered" evidence="7">
    <location>
        <begin position="1"/>
        <end position="66"/>
    </location>
</feature>